<reference evidence="2" key="1">
    <citation type="submission" date="2023-08" db="EMBL/GenBank/DDBJ databases">
        <title>Pelteobagrus vachellii genome.</title>
        <authorList>
            <person name="Liu H."/>
        </authorList>
    </citation>
    <scope>NUCLEOTIDE SEQUENCE</scope>
    <source>
        <strain evidence="2">PRFRI_2022a</strain>
        <tissue evidence="2">Muscle</tissue>
    </source>
</reference>
<feature type="compositionally biased region" description="Basic and acidic residues" evidence="1">
    <location>
        <begin position="70"/>
        <end position="80"/>
    </location>
</feature>
<sequence>MAGKDDELEKRAVEELLKEANRGRVRAETMGPAGWMKCPLGSTNKRFLLNTLGPCAAEHPSRSPSAMLRRVKDSTEDGGRRSRQHHHHTEDRELSYKKDTKDRREHPHSYSQSSRHHDSSISQLASTGHALRHGSQSNRTRSRSPVREYPTTKRSSDRTRK</sequence>
<dbReference type="AlphaFoldDB" id="A0AA88IE86"/>
<dbReference type="InterPro" id="IPR038948">
    <property type="entry name" value="POLR1D-like"/>
</dbReference>
<accession>A0AA88IE86</accession>
<feature type="compositionally biased region" description="Basic and acidic residues" evidence="1">
    <location>
        <begin position="150"/>
        <end position="161"/>
    </location>
</feature>
<feature type="compositionally biased region" description="Basic and acidic residues" evidence="1">
    <location>
        <begin position="88"/>
        <end position="108"/>
    </location>
</feature>
<dbReference type="PANTHER" id="PTHR34769:SF1">
    <property type="entry name" value="RNA POLYMERASE I AND III SUBUNIT D"/>
    <property type="match status" value="1"/>
</dbReference>
<organism evidence="2 3">
    <name type="scientific">Tachysurus vachellii</name>
    <name type="common">Darkbarbel catfish</name>
    <name type="synonym">Pelteobagrus vachellii</name>
    <dbReference type="NCBI Taxonomy" id="175792"/>
    <lineage>
        <taxon>Eukaryota</taxon>
        <taxon>Metazoa</taxon>
        <taxon>Chordata</taxon>
        <taxon>Craniata</taxon>
        <taxon>Vertebrata</taxon>
        <taxon>Euteleostomi</taxon>
        <taxon>Actinopterygii</taxon>
        <taxon>Neopterygii</taxon>
        <taxon>Teleostei</taxon>
        <taxon>Ostariophysi</taxon>
        <taxon>Siluriformes</taxon>
        <taxon>Bagridae</taxon>
        <taxon>Tachysurus</taxon>
    </lineage>
</organism>
<comment type="caution">
    <text evidence="2">The sequence shown here is derived from an EMBL/GenBank/DDBJ whole genome shotgun (WGS) entry which is preliminary data.</text>
</comment>
<dbReference type="Proteomes" id="UP001187315">
    <property type="component" value="Unassembled WGS sequence"/>
</dbReference>
<dbReference type="PANTHER" id="PTHR34769">
    <property type="entry name" value="RCG42593, ISOFORM CRA_A"/>
    <property type="match status" value="1"/>
</dbReference>
<feature type="region of interest" description="Disordered" evidence="1">
    <location>
        <begin position="54"/>
        <end position="161"/>
    </location>
</feature>
<proteinExistence type="predicted"/>
<keyword evidence="3" id="KW-1185">Reference proteome</keyword>
<evidence type="ECO:0000313" key="2">
    <source>
        <dbReference type="EMBL" id="KAK2814885.1"/>
    </source>
</evidence>
<name>A0AA88IE86_TACVA</name>
<protein>
    <recommendedName>
        <fullName evidence="4">Protein POLR1D</fullName>
    </recommendedName>
</protein>
<dbReference type="EMBL" id="JAVHJS010000026">
    <property type="protein sequence ID" value="KAK2814885.1"/>
    <property type="molecule type" value="Genomic_DNA"/>
</dbReference>
<evidence type="ECO:0000313" key="3">
    <source>
        <dbReference type="Proteomes" id="UP001187315"/>
    </source>
</evidence>
<gene>
    <name evidence="2" type="ORF">Q7C36_023151</name>
</gene>
<evidence type="ECO:0008006" key="4">
    <source>
        <dbReference type="Google" id="ProtNLM"/>
    </source>
</evidence>
<evidence type="ECO:0000256" key="1">
    <source>
        <dbReference type="SAM" id="MobiDB-lite"/>
    </source>
</evidence>